<evidence type="ECO:0000256" key="17">
    <source>
        <dbReference type="RuleBase" id="RU004357"/>
    </source>
</evidence>
<evidence type="ECO:0000256" key="19">
    <source>
        <dbReference type="SAM" id="Phobius"/>
    </source>
</evidence>
<dbReference type="InterPro" id="IPR039808">
    <property type="entry name" value="Cadherin"/>
</dbReference>
<dbReference type="PROSITE" id="PS00232">
    <property type="entry name" value="CADHERIN_1"/>
    <property type="match status" value="2"/>
</dbReference>
<evidence type="ECO:0000256" key="12">
    <source>
        <dbReference type="ARBA" id="ARBA00023157"/>
    </source>
</evidence>
<evidence type="ECO:0000256" key="8">
    <source>
        <dbReference type="ARBA" id="ARBA00022837"/>
    </source>
</evidence>
<dbReference type="SMART" id="SM00181">
    <property type="entry name" value="EGF"/>
    <property type="match status" value="4"/>
</dbReference>
<dbReference type="PANTHER" id="PTHR24027:SF438">
    <property type="entry name" value="CADHERIN 23"/>
    <property type="match status" value="1"/>
</dbReference>
<dbReference type="InterPro" id="IPR015919">
    <property type="entry name" value="Cadherin-like_sf"/>
</dbReference>
<organism evidence="23 24">
    <name type="scientific">Acanthosepion pharaonis</name>
    <name type="common">Pharaoh cuttlefish</name>
    <name type="synonym">Sepia pharaonis</name>
    <dbReference type="NCBI Taxonomy" id="158019"/>
    <lineage>
        <taxon>Eukaryota</taxon>
        <taxon>Metazoa</taxon>
        <taxon>Spiralia</taxon>
        <taxon>Lophotrochozoa</taxon>
        <taxon>Mollusca</taxon>
        <taxon>Cephalopoda</taxon>
        <taxon>Coleoidea</taxon>
        <taxon>Decapodiformes</taxon>
        <taxon>Sepiida</taxon>
        <taxon>Sepiina</taxon>
        <taxon>Sepiidae</taxon>
        <taxon>Acanthosepion</taxon>
    </lineage>
</organism>
<keyword evidence="2" id="KW-1003">Cell membrane</keyword>
<keyword evidence="24" id="KW-1185">Reference proteome</keyword>
<dbReference type="PROSITE" id="PS50025">
    <property type="entry name" value="LAM_G_DOMAIN"/>
    <property type="match status" value="1"/>
</dbReference>
<evidence type="ECO:0000256" key="14">
    <source>
        <dbReference type="PROSITE-ProRule" id="PRU00043"/>
    </source>
</evidence>
<dbReference type="InterPro" id="IPR000233">
    <property type="entry name" value="Cadherin_Y-type_LIR"/>
</dbReference>
<comment type="caution">
    <text evidence="23">The sequence shown here is derived from an EMBL/GenBank/DDBJ whole genome shotgun (WGS) entry which is preliminary data.</text>
</comment>
<evidence type="ECO:0000256" key="15">
    <source>
        <dbReference type="PROSITE-ProRule" id="PRU00076"/>
    </source>
</evidence>
<feature type="transmembrane region" description="Helical" evidence="19">
    <location>
        <begin position="1089"/>
        <end position="1112"/>
    </location>
</feature>
<dbReference type="Pfam" id="PF00008">
    <property type="entry name" value="EGF"/>
    <property type="match status" value="2"/>
</dbReference>
<feature type="region of interest" description="Disordered" evidence="18">
    <location>
        <begin position="1307"/>
        <end position="1386"/>
    </location>
</feature>
<dbReference type="PROSITE" id="PS01186">
    <property type="entry name" value="EGF_2"/>
    <property type="match status" value="2"/>
</dbReference>
<dbReference type="InterPro" id="IPR013032">
    <property type="entry name" value="EGF-like_CS"/>
</dbReference>
<gene>
    <name evidence="23" type="ORF">SPHA_3749</name>
</gene>
<dbReference type="EMBL" id="CAHIKZ030000113">
    <property type="protein sequence ID" value="CAE1153155.1"/>
    <property type="molecule type" value="Genomic_DNA"/>
</dbReference>
<comment type="subcellular location">
    <subcellularLocation>
        <location evidence="1 16">Cell membrane</location>
        <topology evidence="1 16">Single-pass type I membrane protein</topology>
    </subcellularLocation>
</comment>
<evidence type="ECO:0000256" key="16">
    <source>
        <dbReference type="RuleBase" id="RU003318"/>
    </source>
</evidence>
<evidence type="ECO:0000313" key="24">
    <source>
        <dbReference type="Proteomes" id="UP000597762"/>
    </source>
</evidence>
<dbReference type="FunFam" id="2.60.40.60:FF:000123">
    <property type="entry name" value="Protocadherin beta 4"/>
    <property type="match status" value="1"/>
</dbReference>
<dbReference type="GO" id="GO:0016342">
    <property type="term" value="C:catenin complex"/>
    <property type="evidence" value="ECO:0007669"/>
    <property type="project" value="TreeGrafter"/>
</dbReference>
<reference evidence="23" key="1">
    <citation type="submission" date="2021-01" db="EMBL/GenBank/DDBJ databases">
        <authorList>
            <person name="Li R."/>
            <person name="Bekaert M."/>
        </authorList>
    </citation>
    <scope>NUCLEOTIDE SEQUENCE</scope>
    <source>
        <strain evidence="23">Farmed</strain>
    </source>
</reference>
<evidence type="ECO:0000259" key="21">
    <source>
        <dbReference type="PROSITE" id="PS50026"/>
    </source>
</evidence>
<dbReference type="SUPFAM" id="SSF49313">
    <property type="entry name" value="Cadherin-like"/>
    <property type="match status" value="3"/>
</dbReference>
<proteinExistence type="predicted"/>
<feature type="compositionally biased region" description="Polar residues" evidence="18">
    <location>
        <begin position="1334"/>
        <end position="1357"/>
    </location>
</feature>
<evidence type="ECO:0000256" key="1">
    <source>
        <dbReference type="ARBA" id="ARBA00004251"/>
    </source>
</evidence>
<feature type="transmembrane region" description="Helical" evidence="19">
    <location>
        <begin position="121"/>
        <end position="143"/>
    </location>
</feature>
<dbReference type="PROSITE" id="PS01187">
    <property type="entry name" value="EGF_CA"/>
    <property type="match status" value="1"/>
</dbReference>
<dbReference type="SMART" id="SM00179">
    <property type="entry name" value="EGF_CA"/>
    <property type="match status" value="4"/>
</dbReference>
<dbReference type="GO" id="GO:0016477">
    <property type="term" value="P:cell migration"/>
    <property type="evidence" value="ECO:0007669"/>
    <property type="project" value="TreeGrafter"/>
</dbReference>
<dbReference type="PANTHER" id="PTHR24027">
    <property type="entry name" value="CADHERIN-23"/>
    <property type="match status" value="1"/>
</dbReference>
<feature type="domain" description="Cadherin" evidence="22">
    <location>
        <begin position="278"/>
        <end position="367"/>
    </location>
</feature>
<keyword evidence="3 15" id="KW-0245">EGF-like domain</keyword>
<dbReference type="FunFam" id="2.60.40.60:FF:000116">
    <property type="entry name" value="Dachsous cadherin-related 2"/>
    <property type="match status" value="1"/>
</dbReference>
<keyword evidence="13" id="KW-0325">Glycoprotein</keyword>
<feature type="domain" description="EGF-like" evidence="21">
    <location>
        <begin position="680"/>
        <end position="715"/>
    </location>
</feature>
<evidence type="ECO:0000256" key="7">
    <source>
        <dbReference type="ARBA" id="ARBA00022737"/>
    </source>
</evidence>
<dbReference type="FunFam" id="2.10.25.10:FF:000109">
    <property type="entry name" value="Notch homolog 4, [Drosophila]"/>
    <property type="match status" value="1"/>
</dbReference>
<dbReference type="InterPro" id="IPR000152">
    <property type="entry name" value="EGF-type_Asp/Asn_hydroxyl_site"/>
</dbReference>
<dbReference type="Gene3D" id="4.10.900.10">
    <property type="entry name" value="TCF3-CBD (Catenin binding domain)"/>
    <property type="match status" value="1"/>
</dbReference>
<dbReference type="InterPro" id="IPR018097">
    <property type="entry name" value="EGF_Ca-bd_CS"/>
</dbReference>
<feature type="disulfide bond" evidence="15">
    <location>
        <begin position="705"/>
        <end position="714"/>
    </location>
</feature>
<keyword evidence="5" id="KW-0479">Metal-binding</keyword>
<evidence type="ECO:0000256" key="4">
    <source>
        <dbReference type="ARBA" id="ARBA00022692"/>
    </source>
</evidence>
<feature type="domain" description="Cadherin" evidence="22">
    <location>
        <begin position="468"/>
        <end position="574"/>
    </location>
</feature>
<keyword evidence="9 16" id="KW-0130">Cell adhesion</keyword>
<dbReference type="GO" id="GO:0007163">
    <property type="term" value="P:establishment or maintenance of cell polarity"/>
    <property type="evidence" value="ECO:0007669"/>
    <property type="project" value="UniProtKB-ARBA"/>
</dbReference>
<keyword evidence="12 15" id="KW-1015">Disulfide bond</keyword>
<dbReference type="PRINTS" id="PR00205">
    <property type="entry name" value="CADHERIN"/>
</dbReference>
<evidence type="ECO:0000256" key="5">
    <source>
        <dbReference type="ARBA" id="ARBA00022723"/>
    </source>
</evidence>
<dbReference type="GO" id="GO:0045296">
    <property type="term" value="F:cadherin binding"/>
    <property type="evidence" value="ECO:0007669"/>
    <property type="project" value="TreeGrafter"/>
</dbReference>
<comment type="function">
    <text evidence="17">Cadherins are calcium-dependent cell adhesion proteins.</text>
</comment>
<evidence type="ECO:0000256" key="3">
    <source>
        <dbReference type="ARBA" id="ARBA00022536"/>
    </source>
</evidence>
<dbReference type="GO" id="GO:0007156">
    <property type="term" value="P:homophilic cell adhesion via plasma membrane adhesion molecules"/>
    <property type="evidence" value="ECO:0007669"/>
    <property type="project" value="InterPro"/>
</dbReference>
<dbReference type="FunFam" id="2.60.40.60:FF:000020">
    <property type="entry name" value="Dachsous cadherin-related 1b"/>
    <property type="match status" value="1"/>
</dbReference>
<dbReference type="OrthoDB" id="10071831at2759"/>
<keyword evidence="8 14" id="KW-0106">Calcium</keyword>
<dbReference type="GO" id="GO:0008013">
    <property type="term" value="F:beta-catenin binding"/>
    <property type="evidence" value="ECO:0007669"/>
    <property type="project" value="TreeGrafter"/>
</dbReference>
<dbReference type="Pfam" id="PF01049">
    <property type="entry name" value="CADH_Y-type_LIR"/>
    <property type="match status" value="1"/>
</dbReference>
<feature type="disulfide bond" evidence="15">
    <location>
        <begin position="668"/>
        <end position="677"/>
    </location>
</feature>
<evidence type="ECO:0000259" key="22">
    <source>
        <dbReference type="PROSITE" id="PS50268"/>
    </source>
</evidence>
<dbReference type="PROSITE" id="PS00022">
    <property type="entry name" value="EGF_1"/>
    <property type="match status" value="4"/>
</dbReference>
<dbReference type="Gene3D" id="2.60.120.200">
    <property type="match status" value="2"/>
</dbReference>
<feature type="transmembrane region" description="Helical" evidence="19">
    <location>
        <begin position="78"/>
        <end position="101"/>
    </location>
</feature>
<keyword evidence="4 16" id="KW-0812">Transmembrane</keyword>
<comment type="caution">
    <text evidence="15">Lacks conserved residue(s) required for the propagation of feature annotation.</text>
</comment>
<feature type="domain" description="EGF-like" evidence="21">
    <location>
        <begin position="641"/>
        <end position="678"/>
    </location>
</feature>
<feature type="transmembrane region" description="Helical" evidence="19">
    <location>
        <begin position="247"/>
        <end position="270"/>
    </location>
</feature>
<feature type="domain" description="Cadherin" evidence="22">
    <location>
        <begin position="367"/>
        <end position="467"/>
    </location>
</feature>
<accession>A0A812AQN3</accession>
<dbReference type="Proteomes" id="UP000597762">
    <property type="component" value="Unassembled WGS sequence"/>
</dbReference>
<evidence type="ECO:0000256" key="2">
    <source>
        <dbReference type="ARBA" id="ARBA00022475"/>
    </source>
</evidence>
<feature type="domain" description="EGF-like" evidence="21">
    <location>
        <begin position="717"/>
        <end position="753"/>
    </location>
</feature>
<evidence type="ECO:0000259" key="20">
    <source>
        <dbReference type="PROSITE" id="PS50025"/>
    </source>
</evidence>
<feature type="disulfide bond" evidence="15">
    <location>
        <begin position="743"/>
        <end position="752"/>
    </location>
</feature>
<dbReference type="FunFam" id="2.10.25.10:FF:000031">
    <property type="entry name" value="neurogenic locus notch homolog protein 3"/>
    <property type="match status" value="1"/>
</dbReference>
<evidence type="ECO:0000256" key="6">
    <source>
        <dbReference type="ARBA" id="ARBA00022729"/>
    </source>
</evidence>
<keyword evidence="7" id="KW-0677">Repeat</keyword>
<protein>
    <submittedName>
        <fullName evidence="23">FAT4</fullName>
    </submittedName>
</protein>
<dbReference type="SUPFAM" id="SSF49899">
    <property type="entry name" value="Concanavalin A-like lectins/glucanases"/>
    <property type="match status" value="2"/>
</dbReference>
<dbReference type="Pfam" id="PF12661">
    <property type="entry name" value="hEGF"/>
    <property type="match status" value="1"/>
</dbReference>
<name>A0A812AQN3_ACAPH</name>
<evidence type="ECO:0000256" key="13">
    <source>
        <dbReference type="ARBA" id="ARBA00023180"/>
    </source>
</evidence>
<dbReference type="InterPro" id="IPR027397">
    <property type="entry name" value="Catenin-bd_sf"/>
</dbReference>
<keyword evidence="6" id="KW-0732">Signal</keyword>
<dbReference type="InterPro" id="IPR020894">
    <property type="entry name" value="Cadherin_CS"/>
</dbReference>
<dbReference type="Gene3D" id="2.60.40.60">
    <property type="entry name" value="Cadherins"/>
    <property type="match status" value="3"/>
</dbReference>
<dbReference type="GO" id="GO:0005509">
    <property type="term" value="F:calcium ion binding"/>
    <property type="evidence" value="ECO:0007669"/>
    <property type="project" value="UniProtKB-UniRule"/>
</dbReference>
<evidence type="ECO:0000256" key="10">
    <source>
        <dbReference type="ARBA" id="ARBA00022989"/>
    </source>
</evidence>
<dbReference type="PROSITE" id="PS00010">
    <property type="entry name" value="ASX_HYDROXYL"/>
    <property type="match status" value="2"/>
</dbReference>
<feature type="disulfide bond" evidence="15">
    <location>
        <begin position="893"/>
        <end position="902"/>
    </location>
</feature>
<feature type="compositionally biased region" description="Acidic residues" evidence="18">
    <location>
        <begin position="1479"/>
        <end position="1489"/>
    </location>
</feature>
<dbReference type="SUPFAM" id="SSF57184">
    <property type="entry name" value="Growth factor receptor domain"/>
    <property type="match status" value="1"/>
</dbReference>
<dbReference type="InterPro" id="IPR001791">
    <property type="entry name" value="Laminin_G"/>
</dbReference>
<feature type="transmembrane region" description="Helical" evidence="19">
    <location>
        <begin position="31"/>
        <end position="49"/>
    </location>
</feature>
<dbReference type="Gene3D" id="2.10.25.10">
    <property type="entry name" value="Laminin"/>
    <property type="match status" value="4"/>
</dbReference>
<feature type="region of interest" description="Disordered" evidence="18">
    <location>
        <begin position="1554"/>
        <end position="1578"/>
    </location>
</feature>
<dbReference type="PROSITE" id="PS50026">
    <property type="entry name" value="EGF_3"/>
    <property type="match status" value="4"/>
</dbReference>
<keyword evidence="11 19" id="KW-0472">Membrane</keyword>
<dbReference type="InterPro" id="IPR002126">
    <property type="entry name" value="Cadherin-like_dom"/>
</dbReference>
<feature type="region of interest" description="Disordered" evidence="18">
    <location>
        <begin position="1479"/>
        <end position="1499"/>
    </location>
</feature>
<feature type="disulfide bond" evidence="15">
    <location>
        <begin position="684"/>
        <end position="694"/>
    </location>
</feature>
<dbReference type="SMART" id="SM00112">
    <property type="entry name" value="CA"/>
    <property type="match status" value="3"/>
</dbReference>
<sequence length="1578" mass="174111">MLCYPYHSHTDRFLSLSMYGEIFSLPLTYNIWQFCTLSLTLFFLLLAVFQPLSHQQYLSFLIYCLSLPRPRFSHPISLSLSLSLCVLSSSLSFLSLIIFSLSSLIDLSLSLFSHRPFSLSLLSSTFLSLSSLIDLSLSLSSLIDLSLSRFSSRPFSSLASLLDLFSLSSLIDLSSLSLLSSTFFLSLFLVNPSVSLFLIFSLSLSPSTILLFCRYPLSLFSVFFPFNIKTSLIPGINLFATNITCRLLPGNCLSLSIFIGFLAITESLFFSSSSTFAGQFVFGLTAIDSDIGPNGKLIYSLSGPDKSRFIINSTTGVVKANQNLYRMTGSQFTVYVTASDQGGSNQQTGTTTVDIHIMDVDDNAPRFTRLFTASIPENAEVGSFVLQLSTKDPDIGKNAEVTYELLNNPSNKFSLDPVSGNITVNEPLDLETQQYYRLPVAAKASSYNTRTDVTIEVTDVNDNAPVFSKPVYTFEVSELQVLPVQVGKVIATDHDKTSPSNQLYYSLKMPSKLFNITDKTGVIYTIQQLHYDNTSLYNHHELVVQAVDLGVPSRSSEALVTVNVIDANDNPPRFEKRFYFSAVPYNVTIGDKILQVVARQLTINGKWQIVDTDSMIMSSPNITDYICKCSVGYGSTNCDIQEMRCGQVYCHNGGTCTAKPNGDSFCMCLDGWTGPSCTEDLNECERNPCQQGTCHNTPGSFTCTCKKGFSGRYCETGIDHCKPNSCQGGSTCVSDLDGFTCQCPYDKWGKFCSKMTYSFGELSFLEFPTIAENVNNITIYLATKMTNALLLYNPAQLAIGRPAENFVALEIVEGMIHFSILTQKTPILQLNVPYKVTDSSWYKVQVLRIHRPLASRTVSQKCVRNDEKGPCSSNPCENGGTCQDKWSTFHCICPDKFMGAQCEKEWKPFSFAGGAHLEFIRRETYHRNNVLQEKSVSRQKRSLQSGQNYVSLRFRTQKDSGLLWYASSKNKFSMLAIKGQQPVFVAGQKSGRKESIVTLPLNVSNGFWYTLGVLFEGFDGCLENFELDGKKLPFGGSTDRFDVKIVGNVSSACPSVCVTSPCSSDMICEELANGYRCVPSSALTSGSKLVIMIVVPLLVIIIVLVIVCILIWRQKNKRGKKKSVLGSLCKQTRNNGTIKNGSQGVVGPNYSEAEYEDCNVLPDEIIIRNHILGELAQKAHESSCMPKPDIIESESRSVIPLEMEDGTVIIENGDHSQGNHMNEDVPEHYDLENASSIAPSDIDIVTHYKGFRDGKVNKYKPGPNVPVHRQRNSPYLMNQDHCSSPWSSNSPAANMLNYNGPLSVPARSSPMHLSNLARSSPAPPGPQAGPMNLATRQSPSLMVQNSNTHWSQHSASAENCMGKPGKSKQKAPKPQPAPRGGAAANLKGLTVDEVNRLNARPVSTNPESMLEAVTSSEDNPHLRGRLNKPNTCSILDAQDTSSNESANDSFTCSEFEYDNERARNDFEPGAMIYSKLTEVENENDEDDSPVDNRTFDYDGLDSAGESYSTLVSSDEDKSKNRGTVGSFDLDYLLTWGPNFEKLVGVFKDIALLPDSEYSPKTQEEDVTNVGAKSDEEYV</sequence>
<evidence type="ECO:0000256" key="18">
    <source>
        <dbReference type="SAM" id="MobiDB-lite"/>
    </source>
</evidence>
<dbReference type="InterPro" id="IPR001881">
    <property type="entry name" value="EGF-like_Ca-bd_dom"/>
</dbReference>
<evidence type="ECO:0000313" key="23">
    <source>
        <dbReference type="EMBL" id="CAE1153155.1"/>
    </source>
</evidence>
<dbReference type="CDD" id="cd11304">
    <property type="entry name" value="Cadherin_repeat"/>
    <property type="match status" value="3"/>
</dbReference>
<feature type="domain" description="Laminin G" evidence="20">
    <location>
        <begin position="754"/>
        <end position="1053"/>
    </location>
</feature>
<keyword evidence="10 19" id="KW-1133">Transmembrane helix</keyword>
<evidence type="ECO:0000256" key="9">
    <source>
        <dbReference type="ARBA" id="ARBA00022889"/>
    </source>
</evidence>
<dbReference type="PROSITE" id="PS50268">
    <property type="entry name" value="CADHERIN_2"/>
    <property type="match status" value="3"/>
</dbReference>
<dbReference type="Pfam" id="PF00028">
    <property type="entry name" value="Cadherin"/>
    <property type="match status" value="3"/>
</dbReference>
<feature type="domain" description="EGF-like" evidence="21">
    <location>
        <begin position="867"/>
        <end position="903"/>
    </location>
</feature>
<dbReference type="InterPro" id="IPR009030">
    <property type="entry name" value="Growth_fac_rcpt_cys_sf"/>
</dbReference>
<dbReference type="InterPro" id="IPR013320">
    <property type="entry name" value="ConA-like_dom_sf"/>
</dbReference>
<evidence type="ECO:0000256" key="11">
    <source>
        <dbReference type="ARBA" id="ARBA00023136"/>
    </source>
</evidence>
<dbReference type="InterPro" id="IPR000742">
    <property type="entry name" value="EGF"/>
</dbReference>
<dbReference type="CDD" id="cd00054">
    <property type="entry name" value="EGF_CA"/>
    <property type="match status" value="3"/>
</dbReference>
<dbReference type="CDD" id="cd00110">
    <property type="entry name" value="LamG"/>
    <property type="match status" value="1"/>
</dbReference>